<evidence type="ECO:0000256" key="3">
    <source>
        <dbReference type="ARBA" id="ARBA00022475"/>
    </source>
</evidence>
<keyword evidence="6" id="KW-1185">Reference proteome</keyword>
<keyword evidence="4" id="KW-0732">Signal</keyword>
<comment type="caution">
    <text evidence="5">The sequence shown here is derived from an EMBL/GenBank/DDBJ whole genome shotgun (WGS) entry which is preliminary data.</text>
</comment>
<sequence length="232" mass="23832">MTRPRAFAALAALALLGSGTLAACGGDDETPELTPEERLAAAKTTLDETEGVRIALKADELPPSVNGLLTADGVGTHAPAFEGDIQVSASGLTAKAKVIAVDGKVWAVLPFTTDYAPIDPADYSAPDPAALMAADGGLSSLLTAADSVEEGEQVREGEEVLTEITGTLPGDAVASVIPSAQADADFDATFTLDDGNQLSEVTMTGPFYPKAADVTYTIRFSEYGVEKEITAP</sequence>
<keyword evidence="3" id="KW-1003">Cell membrane</keyword>
<name>A0A4Q5J3I7_9ACTN</name>
<dbReference type="InterPro" id="IPR009830">
    <property type="entry name" value="LppX/LprAFG"/>
</dbReference>
<gene>
    <name evidence="5" type="ORF">ETU37_11850</name>
</gene>
<comment type="subcellular location">
    <subcellularLocation>
        <location evidence="1">Cell envelope</location>
    </subcellularLocation>
</comment>
<dbReference type="GO" id="GO:0030313">
    <property type="term" value="C:cell envelope"/>
    <property type="evidence" value="ECO:0007669"/>
    <property type="project" value="UniProtKB-SubCell"/>
</dbReference>
<dbReference type="AlphaFoldDB" id="A0A4Q5J3I7"/>
<reference evidence="5 6" key="1">
    <citation type="submission" date="2019-01" db="EMBL/GenBank/DDBJ databases">
        <title>Nocardioides guangzhouensis sp. nov., an actinobacterium isolated from soil.</title>
        <authorList>
            <person name="Fu Y."/>
            <person name="Cai Y."/>
            <person name="Lin Z."/>
            <person name="Chen P."/>
        </authorList>
    </citation>
    <scope>NUCLEOTIDE SEQUENCE [LARGE SCALE GENOMIC DNA]</scope>
    <source>
        <strain evidence="5 6">NBRC 105384</strain>
    </source>
</reference>
<keyword evidence="3" id="KW-0472">Membrane</keyword>
<evidence type="ECO:0000313" key="5">
    <source>
        <dbReference type="EMBL" id="RYU11945.1"/>
    </source>
</evidence>
<organism evidence="5 6">
    <name type="scientific">Nocardioides iriomotensis</name>
    <dbReference type="NCBI Taxonomy" id="715784"/>
    <lineage>
        <taxon>Bacteria</taxon>
        <taxon>Bacillati</taxon>
        <taxon>Actinomycetota</taxon>
        <taxon>Actinomycetes</taxon>
        <taxon>Propionibacteriales</taxon>
        <taxon>Nocardioidaceae</taxon>
        <taxon>Nocardioides</taxon>
    </lineage>
</organism>
<dbReference type="Gene3D" id="2.50.20.20">
    <property type="match status" value="1"/>
</dbReference>
<keyword evidence="5" id="KW-0449">Lipoprotein</keyword>
<evidence type="ECO:0000256" key="1">
    <source>
        <dbReference type="ARBA" id="ARBA00004196"/>
    </source>
</evidence>
<evidence type="ECO:0000256" key="4">
    <source>
        <dbReference type="SAM" id="SignalP"/>
    </source>
</evidence>
<dbReference type="PROSITE" id="PS51257">
    <property type="entry name" value="PROKAR_LIPOPROTEIN"/>
    <property type="match status" value="1"/>
</dbReference>
<proteinExistence type="inferred from homology"/>
<dbReference type="RefSeq" id="WP_129987533.1">
    <property type="nucleotide sequence ID" value="NZ_SDPU01000022.1"/>
</dbReference>
<comment type="similarity">
    <text evidence="2">Belongs to the LppX/LprAFG lipoprotein family.</text>
</comment>
<feature type="chain" id="PRO_5020265705" evidence="4">
    <location>
        <begin position="24"/>
        <end position="232"/>
    </location>
</feature>
<dbReference type="InterPro" id="IPR029046">
    <property type="entry name" value="LolA/LolB/LppX"/>
</dbReference>
<evidence type="ECO:0000313" key="6">
    <source>
        <dbReference type="Proteomes" id="UP000291189"/>
    </source>
</evidence>
<dbReference type="Proteomes" id="UP000291189">
    <property type="component" value="Unassembled WGS sequence"/>
</dbReference>
<dbReference type="Pfam" id="PF07161">
    <property type="entry name" value="LppX_LprAFG"/>
    <property type="match status" value="1"/>
</dbReference>
<dbReference type="CDD" id="cd16334">
    <property type="entry name" value="LppX-like"/>
    <property type="match status" value="1"/>
</dbReference>
<dbReference type="SUPFAM" id="SSF89392">
    <property type="entry name" value="Prokaryotic lipoproteins and lipoprotein localization factors"/>
    <property type="match status" value="1"/>
</dbReference>
<protein>
    <submittedName>
        <fullName evidence="5">LppX_LprAFG lipoprotein</fullName>
    </submittedName>
</protein>
<dbReference type="EMBL" id="SDPU01000022">
    <property type="protein sequence ID" value="RYU11945.1"/>
    <property type="molecule type" value="Genomic_DNA"/>
</dbReference>
<feature type="signal peptide" evidence="4">
    <location>
        <begin position="1"/>
        <end position="23"/>
    </location>
</feature>
<evidence type="ECO:0000256" key="2">
    <source>
        <dbReference type="ARBA" id="ARBA00009194"/>
    </source>
</evidence>
<accession>A0A4Q5J3I7</accession>
<dbReference type="OrthoDB" id="5143207at2"/>